<evidence type="ECO:0000313" key="4">
    <source>
        <dbReference type="Proteomes" id="UP000066624"/>
    </source>
</evidence>
<protein>
    <recommendedName>
        <fullName evidence="2">Bacterial repeat domain-containing protein</fullName>
    </recommendedName>
</protein>
<dbReference type="InterPro" id="IPR011050">
    <property type="entry name" value="Pectin_lyase_fold/virulence"/>
</dbReference>
<dbReference type="InterPro" id="IPR044060">
    <property type="entry name" value="Bacterial_rp_domain"/>
</dbReference>
<evidence type="ECO:0000313" key="3">
    <source>
        <dbReference type="EMBL" id="AKS43152.1"/>
    </source>
</evidence>
<dbReference type="Gene3D" id="2.160.20.10">
    <property type="entry name" value="Single-stranded right-handed beta-helix, Pectin lyase-like"/>
    <property type="match status" value="1"/>
</dbReference>
<dbReference type="PANTHER" id="PTHR11319">
    <property type="entry name" value="G PROTEIN-COUPLED RECEPTOR-RELATED"/>
    <property type="match status" value="1"/>
</dbReference>
<feature type="domain" description="Bacterial repeat" evidence="2">
    <location>
        <begin position="684"/>
        <end position="737"/>
    </location>
</feature>
<dbReference type="EMBL" id="CP012154">
    <property type="protein sequence ID" value="AKS43152.1"/>
    <property type="molecule type" value="Genomic_DNA"/>
</dbReference>
<name>A0A0K0XZT3_9GAMM</name>
<dbReference type="InterPro" id="IPR012334">
    <property type="entry name" value="Pectin_lyas_fold"/>
</dbReference>
<evidence type="ECO:0000256" key="1">
    <source>
        <dbReference type="SAM" id="SignalP"/>
    </source>
</evidence>
<evidence type="ECO:0000259" key="2">
    <source>
        <dbReference type="Pfam" id="PF18998"/>
    </source>
</evidence>
<feature type="chain" id="PRO_5005454575" description="Bacterial repeat domain-containing protein" evidence="1">
    <location>
        <begin position="37"/>
        <end position="750"/>
    </location>
</feature>
<dbReference type="AlphaFoldDB" id="A0A0K0XZT3"/>
<sequence>MISPRQERALAPHSAQTLSCLSLALLLCLIGSPALAATIWVNTNSDSIANDARCSLREALSASASNAAVGGCSAGSSGTADLIRFDWDDFEGGTVLGAIINLSQGPLIVSDADLVIDNSGGRRLTVSAQNLHRVMEVAQPAAASLTLINLGLRDGLAEAPDPHGGALLLVSGTRTLTLQNMTIRSSQALAGAGGALAFGADLEVLNISESRFTSNSAGRSGVLGSVDAIHGSDLSIAISDSGFFANTALSSGGVLSLGLSPTSSAEVIRVDIVDSQFGGNSAEASGGALHFEPGAIDASLIVLDSLFEDNLVNDGAGGAINVSGGAVGSGLAVVDVQRSSFIGNRAFIGAAVRSALTPTRLINNLFLDNLSGSSAAVNVSPIVPFLSTLPSTLVGNTWAGNLASQDEGQPAGLATDLSYASDWSTGQHRLVGNLFIPVANAPACNFGQSDTSQTSLASINHNLTVSDGGQVVSACELVLSDGQGMAFEDPIAVHALREATGDLLKPWRIRFGAGSTAVDAWPRSDCRDETAFPVVLDLDRNRFVPDAGGDPIDGNPALTAACDIGAFENREGRTLDISVSGSGRVFSDPVPAIDCTGSCSSFAQQFDTVDLRWLNEPGSVFAQWDGDCSGSAECEVDLDQNRVVLATFTTTATHPIDIQLAGTGEGRVVSVNSTYGMDCPDYNCTGHFEAGSVVVLEAIPAEGSSFVAWEGDCQFGCDDPVIGLTLNGPRQYIARFDFDDAIFGDRFESP</sequence>
<keyword evidence="1" id="KW-0732">Signal</keyword>
<dbReference type="KEGG" id="wma:WM2015_2795"/>
<dbReference type="STRING" id="1579979.WM2015_2795"/>
<keyword evidence="4" id="KW-1185">Reference proteome</keyword>
<dbReference type="PANTHER" id="PTHR11319:SF35">
    <property type="entry name" value="OUTER MEMBRANE PROTEIN PMPC-RELATED"/>
    <property type="match status" value="1"/>
</dbReference>
<dbReference type="SUPFAM" id="SSF51126">
    <property type="entry name" value="Pectin lyase-like"/>
    <property type="match status" value="1"/>
</dbReference>
<dbReference type="Pfam" id="PF18998">
    <property type="entry name" value="Flg_new_2"/>
    <property type="match status" value="1"/>
</dbReference>
<dbReference type="Proteomes" id="UP000066624">
    <property type="component" value="Chromosome"/>
</dbReference>
<proteinExistence type="predicted"/>
<feature type="signal peptide" evidence="1">
    <location>
        <begin position="1"/>
        <end position="36"/>
    </location>
</feature>
<reference evidence="3 4" key="1">
    <citation type="submission" date="2015-07" db="EMBL/GenBank/DDBJ databases">
        <authorList>
            <person name="Noorani M."/>
        </authorList>
    </citation>
    <scope>NUCLEOTIDE SEQUENCE [LARGE SCALE GENOMIC DNA]</scope>
    <source>
        <strain evidence="3 4">KCTC 42284</strain>
    </source>
</reference>
<organism evidence="3 4">
    <name type="scientific">Wenzhouxiangella marina</name>
    <dbReference type="NCBI Taxonomy" id="1579979"/>
    <lineage>
        <taxon>Bacteria</taxon>
        <taxon>Pseudomonadati</taxon>
        <taxon>Pseudomonadota</taxon>
        <taxon>Gammaproteobacteria</taxon>
        <taxon>Chromatiales</taxon>
        <taxon>Wenzhouxiangellaceae</taxon>
        <taxon>Wenzhouxiangella</taxon>
    </lineage>
</organism>
<gene>
    <name evidence="3" type="ORF">WM2015_2795</name>
</gene>
<accession>A0A0K0XZT3</accession>